<comment type="caution">
    <text evidence="14">The sequence shown here is derived from an EMBL/GenBank/DDBJ whole genome shotgun (WGS) entry which is preliminary data.</text>
</comment>
<dbReference type="InterPro" id="IPR036942">
    <property type="entry name" value="Beta-barrel_TonB_sf"/>
</dbReference>
<keyword evidence="7 8" id="KW-0998">Cell outer membrane</keyword>
<evidence type="ECO:0000256" key="10">
    <source>
        <dbReference type="SAM" id="MobiDB-lite"/>
    </source>
</evidence>
<evidence type="ECO:0000256" key="7">
    <source>
        <dbReference type="ARBA" id="ARBA00023237"/>
    </source>
</evidence>
<feature type="domain" description="TonB-dependent receptor-like beta-barrel" evidence="12">
    <location>
        <begin position="427"/>
        <end position="979"/>
    </location>
</feature>
<feature type="compositionally biased region" description="Polar residues" evidence="10">
    <location>
        <begin position="27"/>
        <end position="38"/>
    </location>
</feature>
<keyword evidence="11" id="KW-0732">Signal</keyword>
<comment type="similarity">
    <text evidence="8 9">Belongs to the TonB-dependent receptor family.</text>
</comment>
<evidence type="ECO:0000259" key="13">
    <source>
        <dbReference type="Pfam" id="PF07715"/>
    </source>
</evidence>
<dbReference type="RefSeq" id="WP_199035262.1">
    <property type="nucleotide sequence ID" value="NZ_JAELXS010000002.1"/>
</dbReference>
<dbReference type="SUPFAM" id="SSF56935">
    <property type="entry name" value="Porins"/>
    <property type="match status" value="1"/>
</dbReference>
<comment type="subcellular location">
    <subcellularLocation>
        <location evidence="1 8">Cell outer membrane</location>
        <topology evidence="1 8">Multi-pass membrane protein</topology>
    </subcellularLocation>
</comment>
<dbReference type="PROSITE" id="PS52016">
    <property type="entry name" value="TONB_DEPENDENT_REC_3"/>
    <property type="match status" value="1"/>
</dbReference>
<evidence type="ECO:0000256" key="6">
    <source>
        <dbReference type="ARBA" id="ARBA00023136"/>
    </source>
</evidence>
<dbReference type="Gene3D" id="2.40.170.20">
    <property type="entry name" value="TonB-dependent receptor, beta-barrel domain"/>
    <property type="match status" value="1"/>
</dbReference>
<evidence type="ECO:0000256" key="5">
    <source>
        <dbReference type="ARBA" id="ARBA00023077"/>
    </source>
</evidence>
<dbReference type="PANTHER" id="PTHR47234">
    <property type="match status" value="1"/>
</dbReference>
<proteinExistence type="inferred from homology"/>
<dbReference type="InterPro" id="IPR039426">
    <property type="entry name" value="TonB-dep_rcpt-like"/>
</dbReference>
<dbReference type="PANTHER" id="PTHR47234:SF3">
    <property type="entry name" value="SECRETIN_TONB SHORT N-TERMINAL DOMAIN-CONTAINING PROTEIN"/>
    <property type="match status" value="1"/>
</dbReference>
<evidence type="ECO:0000259" key="12">
    <source>
        <dbReference type="Pfam" id="PF00593"/>
    </source>
</evidence>
<feature type="region of interest" description="Disordered" evidence="10">
    <location>
        <begin position="27"/>
        <end position="52"/>
    </location>
</feature>
<name>A0ABS0XM74_9SPHN</name>
<reference evidence="15" key="1">
    <citation type="submission" date="2020-12" db="EMBL/GenBank/DDBJ databases">
        <title>Hymenobacter sp.</title>
        <authorList>
            <person name="Kim M.K."/>
        </authorList>
    </citation>
    <scope>NUCLEOTIDE SEQUENCE [LARGE SCALE GENOMIC DNA]</scope>
    <source>
        <strain evidence="15">BT553</strain>
    </source>
</reference>
<dbReference type="EMBL" id="JAELXS010000002">
    <property type="protein sequence ID" value="MBJ6120875.1"/>
    <property type="molecule type" value="Genomic_DNA"/>
</dbReference>
<evidence type="ECO:0000256" key="3">
    <source>
        <dbReference type="ARBA" id="ARBA00022452"/>
    </source>
</evidence>
<keyword evidence="2 8" id="KW-0813">Transport</keyword>
<keyword evidence="14" id="KW-0675">Receptor</keyword>
<keyword evidence="5 9" id="KW-0798">TonB box</keyword>
<keyword evidence="6 8" id="KW-0472">Membrane</keyword>
<keyword evidence="4 8" id="KW-0812">Transmembrane</keyword>
<evidence type="ECO:0000313" key="15">
    <source>
        <dbReference type="Proteomes" id="UP000640426"/>
    </source>
</evidence>
<keyword evidence="3 8" id="KW-1134">Transmembrane beta strand</keyword>
<feature type="chain" id="PRO_5047131689" evidence="11">
    <location>
        <begin position="27"/>
        <end position="1020"/>
    </location>
</feature>
<dbReference type="Pfam" id="PF00593">
    <property type="entry name" value="TonB_dep_Rec_b-barrel"/>
    <property type="match status" value="1"/>
</dbReference>
<feature type="signal peptide" evidence="11">
    <location>
        <begin position="1"/>
        <end position="26"/>
    </location>
</feature>
<sequence length="1020" mass="110764">MKLTFTRLLVTTVLATGIAIPTSAQANGQIGAGTTSDPTKPGEDDNGPDETAARRDDIVVTGTRIVSPNYKSAAPILTVTAADIAAQGAITIEEVLNRLPQVAPNAEQSYNDGDGRQRVKLRNLGYERTLTLVDGLRMGLQNGLDVGIIPGDLVERIDVLSGGASSVYGSDAVAGVINYVMKSDFDGINLSGNYNFFNHDNRENAVTAAARKVGLRYPRGMTNDGARGNATLAVGKSLFDGMLNVSAFGSYRFAELLRLGERSTAACEVVQSDPKSADLNCSPATYTQVGTIIPLSGQNANQILVNNPDGSGTFLPRNSPGTFATPYDTTAYQRELSRINAGGFVTLKLSDAFEVHTSTLYYRSKSQTESLNQNFSRLNYVGQVPYQVNCDNPFLSASQAQVLCATRAGTSTSVPIDVRFRFDSIRAPAQRYVSDGFRQTLTFRGALLDNAWHYDISGMYSRNTSTTKYRSSPDRDRTARSLLVANRNGVPTCLSVIDGKDPACVPFNAFRPYNASQELQDYLYNAQDATEGSVSRLIQGLATVSGNLGKYGIRSPLSEDGVAIALGTEFRQELFRGVSNQSAKQQGLGPDRKYTQNIWEANVEVQVPLVQDKPWTRDLQINAGYRVSKYNRLESHFATWKVEGIWAPIDDITFRGSFNKSQRAPTVIEAQQALDVSYSTGSYMDPCASSPNPDYNPSKPASRLLPPTASLAACQATGLPANLYGSESLYCLDGCTIRGGGSGLTPETAYTKTFGVILQPRFLPGLSVSLDRFLIDLEDSIGYSAASDYLNGCLSVRIDYFCRGVIRNPGTGTLSSPTQGDPTAGFILQGTRNGYRNKTHGWDIQGSYALGLGGAGKLNFGFNGSLATLFGGQDTPDSPQRRCQGYLGRFCGEGFPKWSHGLNTTYTTPDEVAQLYVNWRYVGPMTYTSQVTNPSLGLPVDLSQVRSFYDRMPAFNYMDVSASFNVAKRFVLRFSVNNLFDKDPPIVPGSRAQDFLIRSNTVFRYDLLGRQINVGASVKF</sequence>
<dbReference type="InterPro" id="IPR000531">
    <property type="entry name" value="Beta-barrel_TonB"/>
</dbReference>
<evidence type="ECO:0000256" key="2">
    <source>
        <dbReference type="ARBA" id="ARBA00022448"/>
    </source>
</evidence>
<dbReference type="Pfam" id="PF07715">
    <property type="entry name" value="Plug"/>
    <property type="match status" value="1"/>
</dbReference>
<evidence type="ECO:0000256" key="4">
    <source>
        <dbReference type="ARBA" id="ARBA00022692"/>
    </source>
</evidence>
<protein>
    <submittedName>
        <fullName evidence="14">TonB-dependent receptor</fullName>
    </submittedName>
</protein>
<dbReference type="InterPro" id="IPR037066">
    <property type="entry name" value="Plug_dom_sf"/>
</dbReference>
<dbReference type="InterPro" id="IPR012910">
    <property type="entry name" value="Plug_dom"/>
</dbReference>
<evidence type="ECO:0000256" key="11">
    <source>
        <dbReference type="SAM" id="SignalP"/>
    </source>
</evidence>
<evidence type="ECO:0000313" key="14">
    <source>
        <dbReference type="EMBL" id="MBJ6120875.1"/>
    </source>
</evidence>
<feature type="domain" description="TonB-dependent receptor plug" evidence="13">
    <location>
        <begin position="70"/>
        <end position="176"/>
    </location>
</feature>
<organism evidence="14 15">
    <name type="scientific">Sphingomonas mollis</name>
    <dbReference type="NCBI Taxonomy" id="2795726"/>
    <lineage>
        <taxon>Bacteria</taxon>
        <taxon>Pseudomonadati</taxon>
        <taxon>Pseudomonadota</taxon>
        <taxon>Alphaproteobacteria</taxon>
        <taxon>Sphingomonadales</taxon>
        <taxon>Sphingomonadaceae</taxon>
        <taxon>Sphingomonas</taxon>
    </lineage>
</organism>
<keyword evidence="15" id="KW-1185">Reference proteome</keyword>
<dbReference type="Proteomes" id="UP000640426">
    <property type="component" value="Unassembled WGS sequence"/>
</dbReference>
<evidence type="ECO:0000256" key="9">
    <source>
        <dbReference type="RuleBase" id="RU003357"/>
    </source>
</evidence>
<evidence type="ECO:0000256" key="8">
    <source>
        <dbReference type="PROSITE-ProRule" id="PRU01360"/>
    </source>
</evidence>
<gene>
    <name evidence="14" type="ORF">JAO74_03600</name>
</gene>
<dbReference type="Gene3D" id="2.170.130.10">
    <property type="entry name" value="TonB-dependent receptor, plug domain"/>
    <property type="match status" value="1"/>
</dbReference>
<evidence type="ECO:0000256" key="1">
    <source>
        <dbReference type="ARBA" id="ARBA00004571"/>
    </source>
</evidence>
<accession>A0ABS0XM74</accession>